<gene>
    <name evidence="2" type="ORF">ASN18_3356</name>
</gene>
<protein>
    <submittedName>
        <fullName evidence="2">Uncharacterized protein</fullName>
    </submittedName>
</protein>
<dbReference type="EMBL" id="LNQR01000150">
    <property type="protein sequence ID" value="KWT73774.1"/>
    <property type="molecule type" value="Genomic_DNA"/>
</dbReference>
<keyword evidence="3" id="KW-1185">Reference proteome</keyword>
<dbReference type="Proteomes" id="UP000060487">
    <property type="component" value="Unassembled WGS sequence"/>
</dbReference>
<evidence type="ECO:0000313" key="2">
    <source>
        <dbReference type="EMBL" id="KWT73774.1"/>
    </source>
</evidence>
<sequence length="61" mass="7236">MVWHTRIRRREKAVTERHSQGGSTKGFFHGRAVRNTGKRSELVMLKEILNDLSSFIDRPWR</sequence>
<comment type="caution">
    <text evidence="2">The sequence shown here is derived from an EMBL/GenBank/DDBJ whole genome shotgun (WGS) entry which is preliminary data.</text>
</comment>
<accession>A0ABR5SAN6</accession>
<dbReference type="RefSeq" id="WP_236861868.1">
    <property type="nucleotide sequence ID" value="NZ_LNQR01000150.1"/>
</dbReference>
<reference evidence="2 3" key="1">
    <citation type="submission" date="2015-11" db="EMBL/GenBank/DDBJ databases">
        <authorList>
            <person name="Lin W."/>
        </authorList>
    </citation>
    <scope>NUCLEOTIDE SEQUENCE [LARGE SCALE GENOMIC DNA]</scope>
    <source>
        <strain evidence="2 3">HCH-1</strain>
    </source>
</reference>
<name>A0ABR5SAN6_9BACT</name>
<organism evidence="2 3">
    <name type="scientific">Candidatus Magnetominusculus xianensis</name>
    <dbReference type="NCBI Taxonomy" id="1748249"/>
    <lineage>
        <taxon>Bacteria</taxon>
        <taxon>Pseudomonadati</taxon>
        <taxon>Nitrospirota</taxon>
        <taxon>Nitrospiria</taxon>
        <taxon>Nitrospirales</taxon>
        <taxon>Nitrospiraceae</taxon>
        <taxon>Candidatus Magnetominusculus</taxon>
    </lineage>
</organism>
<evidence type="ECO:0000256" key="1">
    <source>
        <dbReference type="SAM" id="MobiDB-lite"/>
    </source>
</evidence>
<feature type="region of interest" description="Disordered" evidence="1">
    <location>
        <begin position="10"/>
        <end position="30"/>
    </location>
</feature>
<proteinExistence type="predicted"/>
<evidence type="ECO:0000313" key="3">
    <source>
        <dbReference type="Proteomes" id="UP000060487"/>
    </source>
</evidence>